<keyword evidence="4 7" id="KW-0472">Membrane</keyword>
<protein>
    <recommendedName>
        <fullName evidence="7">Endolytic murein transglycosylase</fullName>
        <ecNumber evidence="7">4.2.2.29</ecNumber>
    </recommendedName>
    <alternativeName>
        <fullName evidence="7">Peptidoglycan lytic transglycosylase</fullName>
    </alternativeName>
    <alternativeName>
        <fullName evidence="7">Peptidoglycan polymerization terminase</fullName>
    </alternativeName>
</protein>
<dbReference type="InterPro" id="IPR003770">
    <property type="entry name" value="MLTG-like"/>
</dbReference>
<feature type="site" description="Important for catalytic activity" evidence="7">
    <location>
        <position position="273"/>
    </location>
</feature>
<dbReference type="HAMAP" id="MF_02065">
    <property type="entry name" value="MltG"/>
    <property type="match status" value="1"/>
</dbReference>
<keyword evidence="5 7" id="KW-0456">Lyase</keyword>
<dbReference type="GO" id="GO:0005886">
    <property type="term" value="C:plasma membrane"/>
    <property type="evidence" value="ECO:0007669"/>
    <property type="project" value="UniProtKB-SubCell"/>
</dbReference>
<evidence type="ECO:0000256" key="1">
    <source>
        <dbReference type="ARBA" id="ARBA00022475"/>
    </source>
</evidence>
<reference evidence="8" key="1">
    <citation type="submission" date="2022-04" db="EMBL/GenBank/DDBJ databases">
        <title>Corynebacterium kalidii LD5P10.</title>
        <authorList>
            <person name="Sun J.Q."/>
        </authorList>
    </citation>
    <scope>NUCLEOTIDE SEQUENCE</scope>
    <source>
        <strain evidence="8">LD5P10</strain>
    </source>
</reference>
<dbReference type="AlphaFoldDB" id="A0A9X1WID4"/>
<comment type="function">
    <text evidence="7">Functions as a peptidoglycan terminase that cleaves nascent peptidoglycan strands endolytically to terminate their elongation.</text>
</comment>
<dbReference type="PANTHER" id="PTHR30518">
    <property type="entry name" value="ENDOLYTIC MUREIN TRANSGLYCOSYLASE"/>
    <property type="match status" value="1"/>
</dbReference>
<dbReference type="Pfam" id="PF02618">
    <property type="entry name" value="YceG"/>
    <property type="match status" value="1"/>
</dbReference>
<comment type="similarity">
    <text evidence="7">Belongs to the transglycosylase MltG family.</text>
</comment>
<gene>
    <name evidence="7 8" type="primary">mltG</name>
    <name evidence="8" type="ORF">MUN33_13070</name>
</gene>
<keyword evidence="3 7" id="KW-1133">Transmembrane helix</keyword>
<evidence type="ECO:0000313" key="8">
    <source>
        <dbReference type="EMBL" id="MCJ7859629.1"/>
    </source>
</evidence>
<evidence type="ECO:0000256" key="4">
    <source>
        <dbReference type="ARBA" id="ARBA00023136"/>
    </source>
</evidence>
<evidence type="ECO:0000313" key="9">
    <source>
        <dbReference type="Proteomes" id="UP001139207"/>
    </source>
</evidence>
<dbReference type="EC" id="4.2.2.29" evidence="7"/>
<comment type="catalytic activity">
    <reaction evidence="7">
        <text>a peptidoglycan chain = a peptidoglycan chain with N-acetyl-1,6-anhydromuramyl-[peptide] at the reducing end + a peptidoglycan chain with N-acetylglucosamine at the non-reducing end.</text>
        <dbReference type="EC" id="4.2.2.29"/>
    </reaction>
</comment>
<evidence type="ECO:0000256" key="6">
    <source>
        <dbReference type="ARBA" id="ARBA00023316"/>
    </source>
</evidence>
<evidence type="ECO:0000256" key="7">
    <source>
        <dbReference type="HAMAP-Rule" id="MF_02065"/>
    </source>
</evidence>
<name>A0A9X1WID4_9CORY</name>
<accession>A0A9X1WID4</accession>
<dbReference type="Proteomes" id="UP001139207">
    <property type="component" value="Unassembled WGS sequence"/>
</dbReference>
<keyword evidence="6 7" id="KW-0961">Cell wall biogenesis/degradation</keyword>
<dbReference type="NCBIfam" id="TIGR00247">
    <property type="entry name" value="endolytic transglycosylase MltG"/>
    <property type="match status" value="1"/>
</dbReference>
<organism evidence="8 9">
    <name type="scientific">Corynebacterium kalidii</name>
    <dbReference type="NCBI Taxonomy" id="2931982"/>
    <lineage>
        <taxon>Bacteria</taxon>
        <taxon>Bacillati</taxon>
        <taxon>Actinomycetota</taxon>
        <taxon>Actinomycetes</taxon>
        <taxon>Mycobacteriales</taxon>
        <taxon>Corynebacteriaceae</taxon>
        <taxon>Corynebacterium</taxon>
    </lineage>
</organism>
<sequence length="394" mass="42953">MPRKIRTEPRYRRRRQWSIAISLALVLLLVFVVVYVYYQREVVGTRDYDGAGNGNVVLVRVDEGDTVSGLVPQLLEDDVVGSRSAMITAADEAEQRGETRGLEAGYYALQQKMSADAAMQALTDDERRLGVIDIPTGVTLEDVAVVGGETRSGIFTAIAENSCREGLTDGLEDCVSVDDLRETIATTPAAELGVPEWAVDSVEARGDDPRRIEGLIAPGVHLFDPTAGPKEILTSLVQDSAEIYEGTGLLETAQTVGLSPYQMITAASLIEREAPEGDFDKVARVILNRLAEDQKLEFDSTVNYDVAAQEVATTDDDRARTTPWNTYAKKGLPDTPIASPGITALQAVEHPAEGDWLYFVTVDMDGRTVFNRSFADHEAAIEESRRNGVLDSAR</sequence>
<dbReference type="GO" id="GO:0008932">
    <property type="term" value="F:lytic endotransglycosylase activity"/>
    <property type="evidence" value="ECO:0007669"/>
    <property type="project" value="UniProtKB-UniRule"/>
</dbReference>
<dbReference type="GO" id="GO:0009252">
    <property type="term" value="P:peptidoglycan biosynthetic process"/>
    <property type="evidence" value="ECO:0007669"/>
    <property type="project" value="UniProtKB-UniRule"/>
</dbReference>
<evidence type="ECO:0000256" key="2">
    <source>
        <dbReference type="ARBA" id="ARBA00022692"/>
    </source>
</evidence>
<dbReference type="EMBL" id="JALIEA010000017">
    <property type="protein sequence ID" value="MCJ7859629.1"/>
    <property type="molecule type" value="Genomic_DNA"/>
</dbReference>
<feature type="transmembrane region" description="Helical" evidence="7">
    <location>
        <begin position="20"/>
        <end position="38"/>
    </location>
</feature>
<keyword evidence="9" id="KW-1185">Reference proteome</keyword>
<evidence type="ECO:0000256" key="5">
    <source>
        <dbReference type="ARBA" id="ARBA00023239"/>
    </source>
</evidence>
<proteinExistence type="inferred from homology"/>
<evidence type="ECO:0000256" key="3">
    <source>
        <dbReference type="ARBA" id="ARBA00022989"/>
    </source>
</evidence>
<keyword evidence="2 7" id="KW-0812">Transmembrane</keyword>
<dbReference type="PANTHER" id="PTHR30518:SF2">
    <property type="entry name" value="ENDOLYTIC MUREIN TRANSGLYCOSYLASE"/>
    <property type="match status" value="1"/>
</dbReference>
<dbReference type="GO" id="GO:0071555">
    <property type="term" value="P:cell wall organization"/>
    <property type="evidence" value="ECO:0007669"/>
    <property type="project" value="UniProtKB-KW"/>
</dbReference>
<comment type="caution">
    <text evidence="8">The sequence shown here is derived from an EMBL/GenBank/DDBJ whole genome shotgun (WGS) entry which is preliminary data.</text>
</comment>
<keyword evidence="1 7" id="KW-1003">Cell membrane</keyword>
<dbReference type="RefSeq" id="WP_244805345.1">
    <property type="nucleotide sequence ID" value="NZ_JALIEA010000017.1"/>
</dbReference>
<comment type="subcellular location">
    <subcellularLocation>
        <location evidence="7">Cell membrane</location>
        <topology evidence="7">Single-pass membrane protein</topology>
    </subcellularLocation>
</comment>